<dbReference type="InterPro" id="IPR031127">
    <property type="entry name" value="E3_UB_ligase_RBR"/>
</dbReference>
<dbReference type="GO" id="GO:0008270">
    <property type="term" value="F:zinc ion binding"/>
    <property type="evidence" value="ECO:0007669"/>
    <property type="project" value="UniProtKB-KW"/>
</dbReference>
<dbReference type="PROSITE" id="PS50089">
    <property type="entry name" value="ZF_RING_2"/>
    <property type="match status" value="1"/>
</dbReference>
<comment type="caution">
    <text evidence="3">The sequence shown here is derived from an EMBL/GenBank/DDBJ whole genome shotgun (WGS) entry which is preliminary data.</text>
</comment>
<accession>A0A1V9ZSS8</accession>
<evidence type="ECO:0000313" key="4">
    <source>
        <dbReference type="Proteomes" id="UP000243579"/>
    </source>
</evidence>
<feature type="domain" description="RING-type" evidence="2">
    <location>
        <begin position="28"/>
        <end position="79"/>
    </location>
</feature>
<dbReference type="PANTHER" id="PTHR11685">
    <property type="entry name" value="RBR FAMILY RING FINGER AND IBR DOMAIN-CONTAINING"/>
    <property type="match status" value="1"/>
</dbReference>
<keyword evidence="1" id="KW-0862">Zinc</keyword>
<dbReference type="EMBL" id="JNBR01000015">
    <property type="protein sequence ID" value="OQS01102.1"/>
    <property type="molecule type" value="Genomic_DNA"/>
</dbReference>
<evidence type="ECO:0000313" key="3">
    <source>
        <dbReference type="EMBL" id="OQS01102.1"/>
    </source>
</evidence>
<protein>
    <recommendedName>
        <fullName evidence="2">RING-type domain-containing protein</fullName>
    </recommendedName>
</protein>
<keyword evidence="4" id="KW-1185">Reference proteome</keyword>
<keyword evidence="1" id="KW-0863">Zinc-finger</keyword>
<dbReference type="GO" id="GO:0016567">
    <property type="term" value="P:protein ubiquitination"/>
    <property type="evidence" value="ECO:0007669"/>
    <property type="project" value="InterPro"/>
</dbReference>
<proteinExistence type="predicted"/>
<evidence type="ECO:0000256" key="1">
    <source>
        <dbReference type="PROSITE-ProRule" id="PRU00175"/>
    </source>
</evidence>
<sequence>MVLSGGSEAAALMLPVTTGASCKQTIPCSICYDCPADVSNVCSDACPAAICTSCLQRYMDVHASSMIHGVAAMVKCPICLVSMNLFRLLEKLPRPSVVEAIRDSVEASCEIRCPNCDDTWTLLPRVHDDSIEALVRDVPVSNENQFHARVPDALHRFVPGLVHYCAHQLSAPAFFSEVEATPGVSLDVVLPLLLERIFDPQRRARLFLYWRQRHPFTNTSCCHQPICFRCKTAGHHKGVSCTENAATSVDMAQCPNCYLFLVKGDGCDAMQCFCGNGFNWRDQVLALRVQQALCAPKTTASFRLVIDFLRRQVQRRRFSVDVVAILPGYVLTARLRRIVALLQLPAMNALRHHLRRHVHHRRYHRRVVAPLPELVAAWRRDHVRKCFSSSVVSTVASAVLTKKLTSIRNSLRHCPRLRWAFRRLLLGYRRTCFFRMYRSVLAAVPVAVASKRLERLTRALPHWRPFSVAFARHLHRRRFRALVADMALHVVRWHVAQLIKSNAFARALMYTGPSPRRRRQRHRTGCVPHIVTLLKLRVNLIGPGHCCDGSKVSTNNPLKRQLLF</sequence>
<dbReference type="GO" id="GO:0004842">
    <property type="term" value="F:ubiquitin-protein transferase activity"/>
    <property type="evidence" value="ECO:0007669"/>
    <property type="project" value="InterPro"/>
</dbReference>
<name>A0A1V9ZSS8_ACHHY</name>
<organism evidence="3 4">
    <name type="scientific">Achlya hypogyna</name>
    <name type="common">Oomycete</name>
    <name type="synonym">Protoachlya hypogyna</name>
    <dbReference type="NCBI Taxonomy" id="1202772"/>
    <lineage>
        <taxon>Eukaryota</taxon>
        <taxon>Sar</taxon>
        <taxon>Stramenopiles</taxon>
        <taxon>Oomycota</taxon>
        <taxon>Saprolegniomycetes</taxon>
        <taxon>Saprolegniales</taxon>
        <taxon>Achlyaceae</taxon>
        <taxon>Achlya</taxon>
    </lineage>
</organism>
<dbReference type="OrthoDB" id="61228at2759"/>
<gene>
    <name evidence="3" type="ORF">ACHHYP_01844</name>
</gene>
<evidence type="ECO:0000259" key="2">
    <source>
        <dbReference type="PROSITE" id="PS50089"/>
    </source>
</evidence>
<dbReference type="InterPro" id="IPR001841">
    <property type="entry name" value="Znf_RING"/>
</dbReference>
<dbReference type="Proteomes" id="UP000243579">
    <property type="component" value="Unassembled WGS sequence"/>
</dbReference>
<dbReference type="AlphaFoldDB" id="A0A1V9ZSS8"/>
<reference evidence="3 4" key="1">
    <citation type="journal article" date="2014" name="Genome Biol. Evol.">
        <title>The secreted proteins of Achlya hypogyna and Thraustotheca clavata identify the ancestral oomycete secretome and reveal gene acquisitions by horizontal gene transfer.</title>
        <authorList>
            <person name="Misner I."/>
            <person name="Blouin N."/>
            <person name="Leonard G."/>
            <person name="Richards T.A."/>
            <person name="Lane C.E."/>
        </authorList>
    </citation>
    <scope>NUCLEOTIDE SEQUENCE [LARGE SCALE GENOMIC DNA]</scope>
    <source>
        <strain evidence="3 4">ATCC 48635</strain>
    </source>
</reference>
<keyword evidence="1" id="KW-0479">Metal-binding</keyword>